<reference evidence="4" key="1">
    <citation type="journal article" date="2015" name="Nature">
        <title>Complex archaea that bridge the gap between prokaryotes and eukaryotes.</title>
        <authorList>
            <person name="Spang A."/>
            <person name="Saw J.H."/>
            <person name="Jorgensen S.L."/>
            <person name="Zaremba-Niedzwiedzka K."/>
            <person name="Martijn J."/>
            <person name="Lind A.E."/>
            <person name="van Eijk R."/>
            <person name="Schleper C."/>
            <person name="Guy L."/>
            <person name="Ettema T.J."/>
        </authorList>
    </citation>
    <scope>NUCLEOTIDE SEQUENCE</scope>
</reference>
<dbReference type="InterPro" id="IPR028427">
    <property type="entry name" value="Met_Sox_Rdtase_MsrB"/>
</dbReference>
<dbReference type="GO" id="GO:0005737">
    <property type="term" value="C:cytoplasm"/>
    <property type="evidence" value="ECO:0007669"/>
    <property type="project" value="TreeGrafter"/>
</dbReference>
<feature type="non-terminal residue" evidence="4">
    <location>
        <position position="99"/>
    </location>
</feature>
<evidence type="ECO:0000313" key="4">
    <source>
        <dbReference type="EMBL" id="KKK76152.1"/>
    </source>
</evidence>
<dbReference type="InterPro" id="IPR011057">
    <property type="entry name" value="Mss4-like_sf"/>
</dbReference>
<dbReference type="SUPFAM" id="SSF51316">
    <property type="entry name" value="Mss4-like"/>
    <property type="match status" value="1"/>
</dbReference>
<dbReference type="InterPro" id="IPR002579">
    <property type="entry name" value="Met_Sox_Rdtase_MsrB_dom"/>
</dbReference>
<accession>A0A0F8Y402</accession>
<evidence type="ECO:0000259" key="3">
    <source>
        <dbReference type="PROSITE" id="PS51790"/>
    </source>
</evidence>
<dbReference type="PANTHER" id="PTHR10173">
    <property type="entry name" value="METHIONINE SULFOXIDE REDUCTASE"/>
    <property type="match status" value="1"/>
</dbReference>
<dbReference type="Gene3D" id="2.170.150.20">
    <property type="entry name" value="Peptide methionine sulfoxide reductase"/>
    <property type="match status" value="1"/>
</dbReference>
<name>A0A0F8Y402_9ZZZZ</name>
<evidence type="ECO:0000256" key="1">
    <source>
        <dbReference type="ARBA" id="ARBA00023002"/>
    </source>
</evidence>
<comment type="caution">
    <text evidence="4">The sequence shown here is derived from an EMBL/GenBank/DDBJ whole genome shotgun (WGS) entry which is preliminary data.</text>
</comment>
<dbReference type="PROSITE" id="PS51790">
    <property type="entry name" value="MSRB"/>
    <property type="match status" value="1"/>
</dbReference>
<organism evidence="4">
    <name type="scientific">marine sediment metagenome</name>
    <dbReference type="NCBI Taxonomy" id="412755"/>
    <lineage>
        <taxon>unclassified sequences</taxon>
        <taxon>metagenomes</taxon>
        <taxon>ecological metagenomes</taxon>
    </lineage>
</organism>
<evidence type="ECO:0000256" key="2">
    <source>
        <dbReference type="SAM" id="MobiDB-lite"/>
    </source>
</evidence>
<dbReference type="AlphaFoldDB" id="A0A0F8Y402"/>
<dbReference type="Pfam" id="PF01641">
    <property type="entry name" value="SelR"/>
    <property type="match status" value="1"/>
</dbReference>
<dbReference type="GO" id="GO:0033743">
    <property type="term" value="F:peptide-methionine (R)-S-oxide reductase activity"/>
    <property type="evidence" value="ECO:0007669"/>
    <property type="project" value="InterPro"/>
</dbReference>
<feature type="domain" description="MsrB" evidence="3">
    <location>
        <begin position="15"/>
        <end position="99"/>
    </location>
</feature>
<protein>
    <recommendedName>
        <fullName evidence="3">MsrB domain-containing protein</fullName>
    </recommendedName>
</protein>
<feature type="region of interest" description="Disordered" evidence="2">
    <location>
        <begin position="1"/>
        <end position="20"/>
    </location>
</feature>
<dbReference type="GO" id="GO:0030091">
    <property type="term" value="P:protein repair"/>
    <property type="evidence" value="ECO:0007669"/>
    <property type="project" value="InterPro"/>
</dbReference>
<dbReference type="PANTHER" id="PTHR10173:SF59">
    <property type="entry name" value="PEPTIDE METHIONINE SULFOXIDE REDUCTASE MSRA_MSRB"/>
    <property type="match status" value="1"/>
</dbReference>
<sequence>MSEQKKWEQFKKPPKEELERRLDPVQYSITQGDGTEPAYNNDYWNNNREGIYVDIVSGEPLFSSTDKYDSKTGWPSFTKPLSDDRISAKKETGLFARTE</sequence>
<gene>
    <name evidence="4" type="ORF">LCGC14_2866560</name>
</gene>
<keyword evidence="1" id="KW-0560">Oxidoreductase</keyword>
<dbReference type="GO" id="GO:0006979">
    <property type="term" value="P:response to oxidative stress"/>
    <property type="evidence" value="ECO:0007669"/>
    <property type="project" value="InterPro"/>
</dbReference>
<dbReference type="EMBL" id="LAZR01055535">
    <property type="protein sequence ID" value="KKK76152.1"/>
    <property type="molecule type" value="Genomic_DNA"/>
</dbReference>
<proteinExistence type="predicted"/>